<reference evidence="1" key="2">
    <citation type="journal article" date="2015" name="Data Brief">
        <title>Shoot transcriptome of the giant reed, Arundo donax.</title>
        <authorList>
            <person name="Barrero R.A."/>
            <person name="Guerrero F.D."/>
            <person name="Moolhuijzen P."/>
            <person name="Goolsby J.A."/>
            <person name="Tidwell J."/>
            <person name="Bellgard S.E."/>
            <person name="Bellgard M.I."/>
        </authorList>
    </citation>
    <scope>NUCLEOTIDE SEQUENCE</scope>
    <source>
        <tissue evidence="1">Shoot tissue taken approximately 20 cm above the soil surface</tissue>
    </source>
</reference>
<protein>
    <submittedName>
        <fullName evidence="1">Uncharacterized protein</fullName>
    </submittedName>
</protein>
<proteinExistence type="predicted"/>
<organism evidence="1">
    <name type="scientific">Arundo donax</name>
    <name type="common">Giant reed</name>
    <name type="synonym">Donax arundinaceus</name>
    <dbReference type="NCBI Taxonomy" id="35708"/>
    <lineage>
        <taxon>Eukaryota</taxon>
        <taxon>Viridiplantae</taxon>
        <taxon>Streptophyta</taxon>
        <taxon>Embryophyta</taxon>
        <taxon>Tracheophyta</taxon>
        <taxon>Spermatophyta</taxon>
        <taxon>Magnoliopsida</taxon>
        <taxon>Liliopsida</taxon>
        <taxon>Poales</taxon>
        <taxon>Poaceae</taxon>
        <taxon>PACMAD clade</taxon>
        <taxon>Arundinoideae</taxon>
        <taxon>Arundineae</taxon>
        <taxon>Arundo</taxon>
    </lineage>
</organism>
<dbReference type="AlphaFoldDB" id="A0A0A9GWK3"/>
<reference evidence="1" key="1">
    <citation type="submission" date="2014-09" db="EMBL/GenBank/DDBJ databases">
        <authorList>
            <person name="Magalhaes I.L.F."/>
            <person name="Oliveira U."/>
            <person name="Santos F.R."/>
            <person name="Vidigal T.H.D.A."/>
            <person name="Brescovit A.D."/>
            <person name="Santos A.J."/>
        </authorList>
    </citation>
    <scope>NUCLEOTIDE SEQUENCE</scope>
    <source>
        <tissue evidence="1">Shoot tissue taken approximately 20 cm above the soil surface</tissue>
    </source>
</reference>
<name>A0A0A9GWK3_ARUDO</name>
<sequence>MVMQHIYYFQIYIETHKQRLFAILKSVR</sequence>
<accession>A0A0A9GWK3</accession>
<dbReference type="EMBL" id="GBRH01170955">
    <property type="protein sequence ID" value="JAE26941.1"/>
    <property type="molecule type" value="Transcribed_RNA"/>
</dbReference>
<evidence type="ECO:0000313" key="1">
    <source>
        <dbReference type="EMBL" id="JAE26941.1"/>
    </source>
</evidence>